<accession>A0ABT9RF06</accession>
<keyword evidence="1" id="KW-0175">Coiled coil</keyword>
<keyword evidence="5" id="KW-1185">Reference proteome</keyword>
<dbReference type="EMBL" id="JAUSRB010000002">
    <property type="protein sequence ID" value="MDP9867840.1"/>
    <property type="molecule type" value="Genomic_DNA"/>
</dbReference>
<dbReference type="Proteomes" id="UP001230426">
    <property type="component" value="Unassembled WGS sequence"/>
</dbReference>
<dbReference type="Pfam" id="PF26571">
    <property type="entry name" value="VldE"/>
    <property type="match status" value="1"/>
</dbReference>
<organism evidence="4 5">
    <name type="scientific">Streptosporangium brasiliense</name>
    <dbReference type="NCBI Taxonomy" id="47480"/>
    <lineage>
        <taxon>Bacteria</taxon>
        <taxon>Bacillati</taxon>
        <taxon>Actinomycetota</taxon>
        <taxon>Actinomycetes</taxon>
        <taxon>Streptosporangiales</taxon>
        <taxon>Streptosporangiaceae</taxon>
        <taxon>Streptosporangium</taxon>
    </lineage>
</organism>
<feature type="region of interest" description="Disordered" evidence="2">
    <location>
        <begin position="1"/>
        <end position="20"/>
    </location>
</feature>
<feature type="domain" description="ARB-07466-like C-terminal" evidence="3">
    <location>
        <begin position="188"/>
        <end position="292"/>
    </location>
</feature>
<comment type="caution">
    <text evidence="4">The sequence shown here is derived from an EMBL/GenBank/DDBJ whole genome shotgun (WGS) entry which is preliminary data.</text>
</comment>
<reference evidence="4 5" key="1">
    <citation type="submission" date="2023-07" db="EMBL/GenBank/DDBJ databases">
        <title>Sequencing the genomes of 1000 actinobacteria strains.</title>
        <authorList>
            <person name="Klenk H.-P."/>
        </authorList>
    </citation>
    <scope>NUCLEOTIDE SEQUENCE [LARGE SCALE GENOMIC DNA]</scope>
    <source>
        <strain evidence="4 5">DSM 44109</strain>
    </source>
</reference>
<evidence type="ECO:0000256" key="2">
    <source>
        <dbReference type="SAM" id="MobiDB-lite"/>
    </source>
</evidence>
<sequence length="301" mass="33517">MGSGNAAPRPDAEQLRRQPAGLQKEYDAFIAGYNANRIALGDARNAEKLAATRLGQAQRDYEAARTRVAEMVRLRYQATPFGTGTPLLAAGDPHASIHAAALLQQKADGQTENLRRFEEVRDTRRLARESAARRARELREKAEEVGREKRTAERLIAKIEDALEQIVPTPGLRRPDGTWVPEIPGGPDNITPRLRLLRTQAESRFDIPSGIGCYRTRQDGGEHPQGRACDFMITRGGTWPSPAQVALGDRLAAWAIGNARRLGVKYVIYRQRIWQGGGWRAMSDRGSITENHQDHVHISMF</sequence>
<proteinExistence type="predicted"/>
<protein>
    <recommendedName>
        <fullName evidence="3">ARB-07466-like C-terminal domain-containing protein</fullName>
    </recommendedName>
</protein>
<evidence type="ECO:0000256" key="1">
    <source>
        <dbReference type="SAM" id="Coils"/>
    </source>
</evidence>
<evidence type="ECO:0000259" key="3">
    <source>
        <dbReference type="Pfam" id="PF26571"/>
    </source>
</evidence>
<evidence type="ECO:0000313" key="5">
    <source>
        <dbReference type="Proteomes" id="UP001230426"/>
    </source>
</evidence>
<dbReference type="RefSeq" id="WP_306869923.1">
    <property type="nucleotide sequence ID" value="NZ_JAUSRB010000002.1"/>
</dbReference>
<feature type="coiled-coil region" evidence="1">
    <location>
        <begin position="100"/>
        <end position="165"/>
    </location>
</feature>
<gene>
    <name evidence="4" type="ORF">J2S55_007106</name>
</gene>
<name>A0ABT9RF06_9ACTN</name>
<dbReference type="InterPro" id="IPR058593">
    <property type="entry name" value="ARB_07466-like_C"/>
</dbReference>
<evidence type="ECO:0000313" key="4">
    <source>
        <dbReference type="EMBL" id="MDP9867840.1"/>
    </source>
</evidence>